<feature type="compositionally biased region" description="Basic and acidic residues" evidence="1">
    <location>
        <begin position="128"/>
        <end position="177"/>
    </location>
</feature>
<dbReference type="RefSeq" id="WP_188670598.1">
    <property type="nucleotide sequence ID" value="NZ_BMKA01000001.1"/>
</dbReference>
<name>A0A916QSD5_9RHOB</name>
<protein>
    <submittedName>
        <fullName evidence="2">Cell division protein FtsZ</fullName>
    </submittedName>
</protein>
<evidence type="ECO:0000313" key="3">
    <source>
        <dbReference type="Proteomes" id="UP000628017"/>
    </source>
</evidence>
<evidence type="ECO:0000256" key="1">
    <source>
        <dbReference type="SAM" id="MobiDB-lite"/>
    </source>
</evidence>
<proteinExistence type="predicted"/>
<comment type="caution">
    <text evidence="2">The sequence shown here is derived from an EMBL/GenBank/DDBJ whole genome shotgun (WGS) entry which is preliminary data.</text>
</comment>
<reference evidence="2" key="2">
    <citation type="submission" date="2020-09" db="EMBL/GenBank/DDBJ databases">
        <authorList>
            <person name="Sun Q."/>
            <person name="Zhou Y."/>
        </authorList>
    </citation>
    <scope>NUCLEOTIDE SEQUENCE</scope>
    <source>
        <strain evidence="2">CGMCC 1.15880</strain>
    </source>
</reference>
<dbReference type="Proteomes" id="UP000628017">
    <property type="component" value="Unassembled WGS sequence"/>
</dbReference>
<dbReference type="GO" id="GO:0051301">
    <property type="term" value="P:cell division"/>
    <property type="evidence" value="ECO:0007669"/>
    <property type="project" value="UniProtKB-KW"/>
</dbReference>
<feature type="compositionally biased region" description="Low complexity" evidence="1">
    <location>
        <begin position="82"/>
        <end position="116"/>
    </location>
</feature>
<keyword evidence="2" id="KW-0131">Cell cycle</keyword>
<evidence type="ECO:0000313" key="2">
    <source>
        <dbReference type="EMBL" id="GGA08174.1"/>
    </source>
</evidence>
<feature type="region of interest" description="Disordered" evidence="1">
    <location>
        <begin position="82"/>
        <end position="177"/>
    </location>
</feature>
<dbReference type="AlphaFoldDB" id="A0A916QSD5"/>
<organism evidence="2 3">
    <name type="scientific">Neptunicoccus cionae</name>
    <dbReference type="NCBI Taxonomy" id="2035344"/>
    <lineage>
        <taxon>Bacteria</taxon>
        <taxon>Pseudomonadati</taxon>
        <taxon>Pseudomonadota</taxon>
        <taxon>Alphaproteobacteria</taxon>
        <taxon>Rhodobacterales</taxon>
        <taxon>Paracoccaceae</taxon>
        <taxon>Neptunicoccus</taxon>
    </lineage>
</organism>
<keyword evidence="2" id="KW-0132">Cell division</keyword>
<accession>A0A916QSD5</accession>
<gene>
    <name evidence="2" type="ORF">GCM10011498_05060</name>
</gene>
<reference evidence="2" key="1">
    <citation type="journal article" date="2014" name="Int. J. Syst. Evol. Microbiol.">
        <title>Complete genome sequence of Corynebacterium casei LMG S-19264T (=DSM 44701T), isolated from a smear-ripened cheese.</title>
        <authorList>
            <consortium name="US DOE Joint Genome Institute (JGI-PGF)"/>
            <person name="Walter F."/>
            <person name="Albersmeier A."/>
            <person name="Kalinowski J."/>
            <person name="Ruckert C."/>
        </authorList>
    </citation>
    <scope>NUCLEOTIDE SEQUENCE</scope>
    <source>
        <strain evidence="2">CGMCC 1.15880</strain>
    </source>
</reference>
<feature type="region of interest" description="Disordered" evidence="1">
    <location>
        <begin position="1"/>
        <end position="20"/>
    </location>
</feature>
<sequence>MQRYEYKAVPAPNRPKKVKGVKTTAGRFAAVLTDTINDLAKEGWEYLRSDSMPVEEKPGLLKSRVETYQTILVFRRALAAEAAPVGAVAPATPADDTDPEVAAPPASVAAPSRAPVTQDSANDPAPSKPKDPEDEPRLSKGWGEGKEDRHPKDPPMRGKKDESPFAEPTDKDKEIDR</sequence>
<dbReference type="EMBL" id="BMKA01000001">
    <property type="protein sequence ID" value="GGA08174.1"/>
    <property type="molecule type" value="Genomic_DNA"/>
</dbReference>
<keyword evidence="3" id="KW-1185">Reference proteome</keyword>